<organism evidence="2 3">
    <name type="scientific">Colletotrichum higginsianum (strain IMI 349063)</name>
    <name type="common">Crucifer anthracnose fungus</name>
    <dbReference type="NCBI Taxonomy" id="759273"/>
    <lineage>
        <taxon>Eukaryota</taxon>
        <taxon>Fungi</taxon>
        <taxon>Dikarya</taxon>
        <taxon>Ascomycota</taxon>
        <taxon>Pezizomycotina</taxon>
        <taxon>Sordariomycetes</taxon>
        <taxon>Hypocreomycetidae</taxon>
        <taxon>Glomerellales</taxon>
        <taxon>Glomerellaceae</taxon>
        <taxon>Colletotrichum</taxon>
        <taxon>Colletotrichum destructivum species complex</taxon>
    </lineage>
</organism>
<dbReference type="EMBL" id="CACQ02005727">
    <property type="protein sequence ID" value="CCF42913.1"/>
    <property type="molecule type" value="Genomic_DNA"/>
</dbReference>
<dbReference type="HOGENOM" id="CLU_2242876_0_0_1"/>
<feature type="compositionally biased region" description="Low complexity" evidence="1">
    <location>
        <begin position="55"/>
        <end position="73"/>
    </location>
</feature>
<feature type="region of interest" description="Disordered" evidence="1">
    <location>
        <begin position="37"/>
        <end position="106"/>
    </location>
</feature>
<proteinExistence type="predicted"/>
<evidence type="ECO:0000313" key="2">
    <source>
        <dbReference type="EMBL" id="CCF42913.1"/>
    </source>
</evidence>
<reference evidence="3" key="1">
    <citation type="journal article" date="2012" name="Nat. Genet.">
        <title>Lifestyle transitions in plant pathogenic Colletotrichum fungi deciphered by genome and transcriptome analyses.</title>
        <authorList>
            <person name="O'Connell R.J."/>
            <person name="Thon M.R."/>
            <person name="Hacquard S."/>
            <person name="Amyotte S.G."/>
            <person name="Kleemann J."/>
            <person name="Torres M.F."/>
            <person name="Damm U."/>
            <person name="Buiate E.A."/>
            <person name="Epstein L."/>
            <person name="Alkan N."/>
            <person name="Altmueller J."/>
            <person name="Alvarado-Balderrama L."/>
            <person name="Bauser C.A."/>
            <person name="Becker C."/>
            <person name="Birren B.W."/>
            <person name="Chen Z."/>
            <person name="Choi J."/>
            <person name="Crouch J.A."/>
            <person name="Duvick J.P."/>
            <person name="Farman M.A."/>
            <person name="Gan P."/>
            <person name="Heiman D."/>
            <person name="Henrissat B."/>
            <person name="Howard R.J."/>
            <person name="Kabbage M."/>
            <person name="Koch C."/>
            <person name="Kracher B."/>
            <person name="Kubo Y."/>
            <person name="Law A.D."/>
            <person name="Lebrun M.-H."/>
            <person name="Lee Y.-H."/>
            <person name="Miyara I."/>
            <person name="Moore N."/>
            <person name="Neumann U."/>
            <person name="Nordstroem K."/>
            <person name="Panaccione D.G."/>
            <person name="Panstruga R."/>
            <person name="Place M."/>
            <person name="Proctor R.H."/>
            <person name="Prusky D."/>
            <person name="Rech G."/>
            <person name="Reinhardt R."/>
            <person name="Rollins J.A."/>
            <person name="Rounsley S."/>
            <person name="Schardl C.L."/>
            <person name="Schwartz D.C."/>
            <person name="Shenoy N."/>
            <person name="Shirasu K."/>
            <person name="Sikhakolli U.R."/>
            <person name="Stueber K."/>
            <person name="Sukno S.A."/>
            <person name="Sweigard J.A."/>
            <person name="Takano Y."/>
            <person name="Takahara H."/>
            <person name="Trail F."/>
            <person name="van der Does H.C."/>
            <person name="Voll L.M."/>
            <person name="Will I."/>
            <person name="Young S."/>
            <person name="Zeng Q."/>
            <person name="Zhang J."/>
            <person name="Zhou S."/>
            <person name="Dickman M.B."/>
            <person name="Schulze-Lefert P."/>
            <person name="Ver Loren van Themaat E."/>
            <person name="Ma L.-J."/>
            <person name="Vaillancourt L.J."/>
        </authorList>
    </citation>
    <scope>NUCLEOTIDE SEQUENCE [LARGE SCALE GENOMIC DNA]</scope>
    <source>
        <strain evidence="3">IMI 349063</strain>
    </source>
</reference>
<dbReference type="Proteomes" id="UP000007174">
    <property type="component" value="Unassembled WGS sequence"/>
</dbReference>
<dbReference type="AlphaFoldDB" id="H1VRQ7"/>
<protein>
    <submittedName>
        <fullName evidence="2">Uncharacterized protein</fullName>
    </submittedName>
</protein>
<evidence type="ECO:0000256" key="1">
    <source>
        <dbReference type="SAM" id="MobiDB-lite"/>
    </source>
</evidence>
<evidence type="ECO:0000313" key="3">
    <source>
        <dbReference type="Proteomes" id="UP000007174"/>
    </source>
</evidence>
<gene>
    <name evidence="2" type="ORF">CH063_12773</name>
</gene>
<dbReference type="eggNOG" id="KOG2102">
    <property type="taxonomic scope" value="Eukaryota"/>
</dbReference>
<name>H1VRQ7_COLHI</name>
<dbReference type="STRING" id="759273.H1VRQ7"/>
<accession>H1VRQ7</accession>
<sequence length="106" mass="11555">MFANPGMEQLAIQQQIELLQQQQQQIQATQQQYMNMGMMPPTQQLGPGGAFNPLQQGMAPQGGFQFPQQLPQQNVSMGGPPTQPMSHRRNQSALPNMGMGPPPAPS</sequence>
<feature type="non-terminal residue" evidence="2">
    <location>
        <position position="106"/>
    </location>
</feature>
<dbReference type="VEuPathDB" id="FungiDB:CH63R_04165"/>